<sequence>NVQPVKGELNLESVSFKYESRPTNQVLKHLTLNIRAGETLALVGPSGGGKSTIVALLERFYEPDEGEITLDGIPLRDYDHEYLHNKIALVAQEPVLYDSSVRENIRFGCDASDEEIEEATKTGTRTISSVRWKRDTKRAAERAEHR</sequence>
<protein>
    <recommendedName>
        <fullName evidence="1">ABC transporter domain-containing protein</fullName>
    </recommendedName>
</protein>
<dbReference type="AlphaFoldDB" id="A0AAN5CS09"/>
<dbReference type="Pfam" id="PF00005">
    <property type="entry name" value="ABC_tran"/>
    <property type="match status" value="1"/>
</dbReference>
<dbReference type="GO" id="GO:0016887">
    <property type="term" value="F:ATP hydrolysis activity"/>
    <property type="evidence" value="ECO:0007669"/>
    <property type="project" value="InterPro"/>
</dbReference>
<comment type="caution">
    <text evidence="2">The sequence shown here is derived from an EMBL/GenBank/DDBJ whole genome shotgun (WGS) entry which is preliminary data.</text>
</comment>
<dbReference type="GO" id="GO:0005524">
    <property type="term" value="F:ATP binding"/>
    <property type="evidence" value="ECO:0007669"/>
    <property type="project" value="InterPro"/>
</dbReference>
<accession>A0AAN5CS09</accession>
<evidence type="ECO:0000313" key="2">
    <source>
        <dbReference type="EMBL" id="GMR49520.1"/>
    </source>
</evidence>
<keyword evidence="3" id="KW-1185">Reference proteome</keyword>
<dbReference type="SUPFAM" id="SSF52540">
    <property type="entry name" value="P-loop containing nucleoside triphosphate hydrolases"/>
    <property type="match status" value="1"/>
</dbReference>
<organism evidence="2 3">
    <name type="scientific">Pristionchus mayeri</name>
    <dbReference type="NCBI Taxonomy" id="1317129"/>
    <lineage>
        <taxon>Eukaryota</taxon>
        <taxon>Metazoa</taxon>
        <taxon>Ecdysozoa</taxon>
        <taxon>Nematoda</taxon>
        <taxon>Chromadorea</taxon>
        <taxon>Rhabditida</taxon>
        <taxon>Rhabditina</taxon>
        <taxon>Diplogasteromorpha</taxon>
        <taxon>Diplogasteroidea</taxon>
        <taxon>Neodiplogasteridae</taxon>
        <taxon>Pristionchus</taxon>
    </lineage>
</organism>
<gene>
    <name evidence="2" type="ORF">PMAYCL1PPCAC_19715</name>
</gene>
<feature type="domain" description="ABC transporter" evidence="1">
    <location>
        <begin position="27"/>
        <end position="122"/>
    </location>
</feature>
<dbReference type="GO" id="GO:0015421">
    <property type="term" value="F:ABC-type oligopeptide transporter activity"/>
    <property type="evidence" value="ECO:0007669"/>
    <property type="project" value="TreeGrafter"/>
</dbReference>
<dbReference type="InterPro" id="IPR027417">
    <property type="entry name" value="P-loop_NTPase"/>
</dbReference>
<dbReference type="InterPro" id="IPR039421">
    <property type="entry name" value="Type_1_exporter"/>
</dbReference>
<evidence type="ECO:0000313" key="3">
    <source>
        <dbReference type="Proteomes" id="UP001328107"/>
    </source>
</evidence>
<dbReference type="Proteomes" id="UP001328107">
    <property type="component" value="Unassembled WGS sequence"/>
</dbReference>
<dbReference type="PANTHER" id="PTHR43394:SF1">
    <property type="entry name" value="ATP-BINDING CASSETTE SUB-FAMILY B MEMBER 10, MITOCHONDRIAL"/>
    <property type="match status" value="1"/>
</dbReference>
<reference evidence="3" key="1">
    <citation type="submission" date="2022-10" db="EMBL/GenBank/DDBJ databases">
        <title>Genome assembly of Pristionchus species.</title>
        <authorList>
            <person name="Yoshida K."/>
            <person name="Sommer R.J."/>
        </authorList>
    </citation>
    <scope>NUCLEOTIDE SEQUENCE [LARGE SCALE GENOMIC DNA]</scope>
    <source>
        <strain evidence="3">RS5460</strain>
    </source>
</reference>
<feature type="non-terminal residue" evidence="2">
    <location>
        <position position="1"/>
    </location>
</feature>
<name>A0AAN5CS09_9BILA</name>
<dbReference type="PANTHER" id="PTHR43394">
    <property type="entry name" value="ATP-DEPENDENT PERMEASE MDL1, MITOCHONDRIAL"/>
    <property type="match status" value="1"/>
</dbReference>
<dbReference type="Gene3D" id="3.40.50.300">
    <property type="entry name" value="P-loop containing nucleotide triphosphate hydrolases"/>
    <property type="match status" value="1"/>
</dbReference>
<dbReference type="EMBL" id="BTRK01000004">
    <property type="protein sequence ID" value="GMR49520.1"/>
    <property type="molecule type" value="Genomic_DNA"/>
</dbReference>
<evidence type="ECO:0000259" key="1">
    <source>
        <dbReference type="Pfam" id="PF00005"/>
    </source>
</evidence>
<dbReference type="InterPro" id="IPR003439">
    <property type="entry name" value="ABC_transporter-like_ATP-bd"/>
</dbReference>
<proteinExistence type="predicted"/>